<dbReference type="PANTHER" id="PTHR23292">
    <property type="entry name" value="LIPOPOLYSACCHARIDE-INDUCED TUMOR NECROSIS FACTOR-ALPHA FACTOR"/>
    <property type="match status" value="1"/>
</dbReference>
<evidence type="ECO:0000256" key="1">
    <source>
        <dbReference type="ARBA" id="ARBA00004414"/>
    </source>
</evidence>
<keyword evidence="8" id="KW-0812">Transmembrane</keyword>
<gene>
    <name evidence="10" type="ORF">g.30206</name>
</gene>
<keyword evidence="5" id="KW-0479">Metal-binding</keyword>
<evidence type="ECO:0000256" key="2">
    <source>
        <dbReference type="ARBA" id="ARBA00004481"/>
    </source>
</evidence>
<feature type="transmembrane region" description="Helical" evidence="8">
    <location>
        <begin position="69"/>
        <end position="89"/>
    </location>
</feature>
<dbReference type="EMBL" id="GEDC01024662">
    <property type="protein sequence ID" value="JAS12636.1"/>
    <property type="molecule type" value="Transcribed_RNA"/>
</dbReference>
<organism evidence="10">
    <name type="scientific">Clastoptera arizonana</name>
    <name type="common">Arizona spittle bug</name>
    <dbReference type="NCBI Taxonomy" id="38151"/>
    <lineage>
        <taxon>Eukaryota</taxon>
        <taxon>Metazoa</taxon>
        <taxon>Ecdysozoa</taxon>
        <taxon>Arthropoda</taxon>
        <taxon>Hexapoda</taxon>
        <taxon>Insecta</taxon>
        <taxon>Pterygota</taxon>
        <taxon>Neoptera</taxon>
        <taxon>Paraneoptera</taxon>
        <taxon>Hemiptera</taxon>
        <taxon>Auchenorrhyncha</taxon>
        <taxon>Cercopoidea</taxon>
        <taxon>Clastopteridae</taxon>
        <taxon>Clastoptera</taxon>
    </lineage>
</organism>
<keyword evidence="6" id="KW-0862">Zinc</keyword>
<dbReference type="GO" id="GO:0005765">
    <property type="term" value="C:lysosomal membrane"/>
    <property type="evidence" value="ECO:0007669"/>
    <property type="project" value="UniProtKB-SubCell"/>
</dbReference>
<keyword evidence="7 8" id="KW-0472">Membrane</keyword>
<dbReference type="GO" id="GO:0031902">
    <property type="term" value="C:late endosome membrane"/>
    <property type="evidence" value="ECO:0007669"/>
    <property type="project" value="UniProtKB-SubCell"/>
</dbReference>
<protein>
    <recommendedName>
        <fullName evidence="9">LITAF domain-containing protein</fullName>
    </recommendedName>
</protein>
<dbReference type="PROSITE" id="PS51837">
    <property type="entry name" value="LITAF"/>
    <property type="match status" value="1"/>
</dbReference>
<keyword evidence="8" id="KW-1133">Transmembrane helix</keyword>
<evidence type="ECO:0000256" key="5">
    <source>
        <dbReference type="ARBA" id="ARBA00022723"/>
    </source>
</evidence>
<dbReference type="InterPro" id="IPR006629">
    <property type="entry name" value="LITAF"/>
</dbReference>
<comment type="similarity">
    <text evidence="4">Belongs to the CDIP1/LITAF family.</text>
</comment>
<reference evidence="10" key="1">
    <citation type="submission" date="2015-12" db="EMBL/GenBank/DDBJ databases">
        <title>De novo transcriptome assembly of four potential Pierce s Disease insect vectors from Arizona vineyards.</title>
        <authorList>
            <person name="Tassone E.E."/>
        </authorList>
    </citation>
    <scope>NUCLEOTIDE SEQUENCE</scope>
</reference>
<evidence type="ECO:0000256" key="8">
    <source>
        <dbReference type="SAM" id="Phobius"/>
    </source>
</evidence>
<dbReference type="InterPro" id="IPR037519">
    <property type="entry name" value="LITAF_fam"/>
</dbReference>
<proteinExistence type="inferred from homology"/>
<dbReference type="Pfam" id="PF10601">
    <property type="entry name" value="zf-LITAF-like"/>
    <property type="match status" value="1"/>
</dbReference>
<evidence type="ECO:0000256" key="4">
    <source>
        <dbReference type="ARBA" id="ARBA00005975"/>
    </source>
</evidence>
<evidence type="ECO:0000256" key="3">
    <source>
        <dbReference type="ARBA" id="ARBA00004630"/>
    </source>
</evidence>
<accession>A0A1B6CGL0</accession>
<dbReference type="SMART" id="SM00714">
    <property type="entry name" value="LITAF"/>
    <property type="match status" value="1"/>
</dbReference>
<sequence length="114" mass="12715">MDNPPPYSEAIKQPKVEVNNLQGTNVPGVVSEAPRVIYMPSYGPDPQIICCPSCHARVKTRVEHKPNTTTHLMAVLLLILFWPCALYPYCTDSCQDAHHYCPNCGSFLGAYHQN</sequence>
<feature type="domain" description="LITAF" evidence="9">
    <location>
        <begin position="31"/>
        <end position="113"/>
    </location>
</feature>
<dbReference type="PANTHER" id="PTHR23292:SF14">
    <property type="entry name" value="FI16615P1-RELATED"/>
    <property type="match status" value="1"/>
</dbReference>
<evidence type="ECO:0000256" key="6">
    <source>
        <dbReference type="ARBA" id="ARBA00022833"/>
    </source>
</evidence>
<evidence type="ECO:0000259" key="9">
    <source>
        <dbReference type="PROSITE" id="PS51837"/>
    </source>
</evidence>
<dbReference type="GO" id="GO:0008270">
    <property type="term" value="F:zinc ion binding"/>
    <property type="evidence" value="ECO:0007669"/>
    <property type="project" value="TreeGrafter"/>
</dbReference>
<dbReference type="AlphaFoldDB" id="A0A1B6CGL0"/>
<comment type="subcellular location">
    <subcellularLocation>
        <location evidence="2">Endosome membrane</location>
        <topology evidence="2">Peripheral membrane protein</topology>
    </subcellularLocation>
    <subcellularLocation>
        <location evidence="1">Late endosome membrane</location>
    </subcellularLocation>
    <subcellularLocation>
        <location evidence="3">Lysosome membrane</location>
        <topology evidence="3">Peripheral membrane protein</topology>
        <orientation evidence="3">Cytoplasmic side</orientation>
    </subcellularLocation>
</comment>
<evidence type="ECO:0000256" key="7">
    <source>
        <dbReference type="ARBA" id="ARBA00023136"/>
    </source>
</evidence>
<evidence type="ECO:0000313" key="10">
    <source>
        <dbReference type="EMBL" id="JAS12636.1"/>
    </source>
</evidence>
<name>A0A1B6CGL0_9HEMI</name>